<organism evidence="1 2">
    <name type="scientific">Seohaeicola nanhaiensis</name>
    <dbReference type="NCBI Taxonomy" id="1387282"/>
    <lineage>
        <taxon>Bacteria</taxon>
        <taxon>Pseudomonadati</taxon>
        <taxon>Pseudomonadota</taxon>
        <taxon>Alphaproteobacteria</taxon>
        <taxon>Rhodobacterales</taxon>
        <taxon>Roseobacteraceae</taxon>
        <taxon>Seohaeicola</taxon>
    </lineage>
</organism>
<name>A0ABV9KIL1_9RHOB</name>
<dbReference type="Proteomes" id="UP001595973">
    <property type="component" value="Unassembled WGS sequence"/>
</dbReference>
<accession>A0ABV9KIL1</accession>
<dbReference type="EMBL" id="JBHSGI010000024">
    <property type="protein sequence ID" value="MFC4669770.1"/>
    <property type="molecule type" value="Genomic_DNA"/>
</dbReference>
<sequence length="123" mass="13922">MQRNTSAPRVKLSKLRDIGWNLWDPIGLLDSDEVSQGEWDDENCEAFANEYDRYLVHAASQLRRGELTEKVVDYLVDIETSHMGLGESLTSRQRAEAVVEAIQAAGDSIWTWPDEQGRFPGRG</sequence>
<protein>
    <submittedName>
        <fullName evidence="1">Uncharacterized protein</fullName>
    </submittedName>
</protein>
<evidence type="ECO:0000313" key="2">
    <source>
        <dbReference type="Proteomes" id="UP001595973"/>
    </source>
</evidence>
<proteinExistence type="predicted"/>
<reference evidence="2" key="1">
    <citation type="journal article" date="2019" name="Int. J. Syst. Evol. Microbiol.">
        <title>The Global Catalogue of Microorganisms (GCM) 10K type strain sequencing project: providing services to taxonomists for standard genome sequencing and annotation.</title>
        <authorList>
            <consortium name="The Broad Institute Genomics Platform"/>
            <consortium name="The Broad Institute Genome Sequencing Center for Infectious Disease"/>
            <person name="Wu L."/>
            <person name="Ma J."/>
        </authorList>
    </citation>
    <scope>NUCLEOTIDE SEQUENCE [LARGE SCALE GENOMIC DNA]</scope>
    <source>
        <strain evidence="2">CGMCC 4.7283</strain>
    </source>
</reference>
<evidence type="ECO:0000313" key="1">
    <source>
        <dbReference type="EMBL" id="MFC4669770.1"/>
    </source>
</evidence>
<gene>
    <name evidence="1" type="ORF">ACFO5X_14495</name>
</gene>
<dbReference type="RefSeq" id="WP_380718184.1">
    <property type="nucleotide sequence ID" value="NZ_JBHSGI010000024.1"/>
</dbReference>
<keyword evidence="2" id="KW-1185">Reference proteome</keyword>
<comment type="caution">
    <text evidence="1">The sequence shown here is derived from an EMBL/GenBank/DDBJ whole genome shotgun (WGS) entry which is preliminary data.</text>
</comment>